<proteinExistence type="predicted"/>
<keyword evidence="2" id="KW-1185">Reference proteome</keyword>
<gene>
    <name evidence="1" type="ORF">V6N11_074225</name>
</gene>
<evidence type="ECO:0000313" key="1">
    <source>
        <dbReference type="EMBL" id="KAK8976350.1"/>
    </source>
</evidence>
<organism evidence="1 2">
    <name type="scientific">Hibiscus sabdariffa</name>
    <name type="common">roselle</name>
    <dbReference type="NCBI Taxonomy" id="183260"/>
    <lineage>
        <taxon>Eukaryota</taxon>
        <taxon>Viridiplantae</taxon>
        <taxon>Streptophyta</taxon>
        <taxon>Embryophyta</taxon>
        <taxon>Tracheophyta</taxon>
        <taxon>Spermatophyta</taxon>
        <taxon>Magnoliopsida</taxon>
        <taxon>eudicotyledons</taxon>
        <taxon>Gunneridae</taxon>
        <taxon>Pentapetalae</taxon>
        <taxon>rosids</taxon>
        <taxon>malvids</taxon>
        <taxon>Malvales</taxon>
        <taxon>Malvaceae</taxon>
        <taxon>Malvoideae</taxon>
        <taxon>Hibiscus</taxon>
    </lineage>
</organism>
<comment type="caution">
    <text evidence="1">The sequence shown here is derived from an EMBL/GenBank/DDBJ whole genome shotgun (WGS) entry which is preliminary data.</text>
</comment>
<sequence>MVDADGDWKWELLRHRLPTPVLLRIAAIQRPKPSFPMDSIGWKLGDDKKFSICTAYHVRSDALRMLQQRSSEVCPYIIGSHIHQLCREDWRVVFSKVARCNNGVADGLAKLASDSSFDVVFFDEPPGGIETG</sequence>
<reference evidence="1 2" key="1">
    <citation type="journal article" date="2024" name="G3 (Bethesda)">
        <title>Genome assembly of Hibiscus sabdariffa L. provides insights into metabolisms of medicinal natural products.</title>
        <authorList>
            <person name="Kim T."/>
        </authorList>
    </citation>
    <scope>NUCLEOTIDE SEQUENCE [LARGE SCALE GENOMIC DNA]</scope>
    <source>
        <strain evidence="1">TK-2024</strain>
        <tissue evidence="1">Old leaves</tissue>
    </source>
</reference>
<accession>A0ABR2NK25</accession>
<dbReference type="Proteomes" id="UP001396334">
    <property type="component" value="Unassembled WGS sequence"/>
</dbReference>
<dbReference type="EMBL" id="JBBPBN010000134">
    <property type="protein sequence ID" value="KAK8976350.1"/>
    <property type="molecule type" value="Genomic_DNA"/>
</dbReference>
<evidence type="ECO:0000313" key="2">
    <source>
        <dbReference type="Proteomes" id="UP001396334"/>
    </source>
</evidence>
<name>A0ABR2NK25_9ROSI</name>
<evidence type="ECO:0008006" key="3">
    <source>
        <dbReference type="Google" id="ProtNLM"/>
    </source>
</evidence>
<protein>
    <recommendedName>
        <fullName evidence="3">RNase H type-1 domain-containing protein</fullName>
    </recommendedName>
</protein>